<protein>
    <submittedName>
        <fullName evidence="1">Uncharacterized protein</fullName>
    </submittedName>
</protein>
<name>A0A0E9RI80_ANGAN</name>
<sequence length="43" mass="4745">MAVKFRIAMKCLMLDLLPDCLMKSGTGLANGYSTSISLFIWCT</sequence>
<evidence type="ECO:0000313" key="1">
    <source>
        <dbReference type="EMBL" id="JAH28043.1"/>
    </source>
</evidence>
<accession>A0A0E9RI80</accession>
<dbReference type="AlphaFoldDB" id="A0A0E9RI80"/>
<reference evidence="1" key="1">
    <citation type="submission" date="2014-11" db="EMBL/GenBank/DDBJ databases">
        <authorList>
            <person name="Amaro Gonzalez C."/>
        </authorList>
    </citation>
    <scope>NUCLEOTIDE SEQUENCE</scope>
</reference>
<reference evidence="1" key="2">
    <citation type="journal article" date="2015" name="Fish Shellfish Immunol.">
        <title>Early steps in the European eel (Anguilla anguilla)-Vibrio vulnificus interaction in the gills: Role of the RtxA13 toxin.</title>
        <authorList>
            <person name="Callol A."/>
            <person name="Pajuelo D."/>
            <person name="Ebbesson L."/>
            <person name="Teles M."/>
            <person name="MacKenzie S."/>
            <person name="Amaro C."/>
        </authorList>
    </citation>
    <scope>NUCLEOTIDE SEQUENCE</scope>
</reference>
<organism evidence="1">
    <name type="scientific">Anguilla anguilla</name>
    <name type="common">European freshwater eel</name>
    <name type="synonym">Muraena anguilla</name>
    <dbReference type="NCBI Taxonomy" id="7936"/>
    <lineage>
        <taxon>Eukaryota</taxon>
        <taxon>Metazoa</taxon>
        <taxon>Chordata</taxon>
        <taxon>Craniata</taxon>
        <taxon>Vertebrata</taxon>
        <taxon>Euteleostomi</taxon>
        <taxon>Actinopterygii</taxon>
        <taxon>Neopterygii</taxon>
        <taxon>Teleostei</taxon>
        <taxon>Anguilliformes</taxon>
        <taxon>Anguillidae</taxon>
        <taxon>Anguilla</taxon>
    </lineage>
</organism>
<dbReference type="EMBL" id="GBXM01080534">
    <property type="protein sequence ID" value="JAH28043.1"/>
    <property type="molecule type" value="Transcribed_RNA"/>
</dbReference>
<proteinExistence type="predicted"/>